<protein>
    <submittedName>
        <fullName evidence="6">Neurotrophin 1</fullName>
    </submittedName>
</protein>
<dbReference type="AlphaFoldDB" id="A0AAE1H6E5"/>
<dbReference type="GO" id="GO:0005121">
    <property type="term" value="F:Toll binding"/>
    <property type="evidence" value="ECO:0007669"/>
    <property type="project" value="TreeGrafter"/>
</dbReference>
<feature type="domain" description="Spaetzle" evidence="5">
    <location>
        <begin position="286"/>
        <end position="379"/>
    </location>
</feature>
<dbReference type="GO" id="GO:0005615">
    <property type="term" value="C:extracellular space"/>
    <property type="evidence" value="ECO:0007669"/>
    <property type="project" value="UniProtKB-ARBA"/>
</dbReference>
<keyword evidence="2" id="KW-1015">Disulfide bond</keyword>
<feature type="region of interest" description="Disordered" evidence="4">
    <location>
        <begin position="174"/>
        <end position="212"/>
    </location>
</feature>
<feature type="non-terminal residue" evidence="6">
    <location>
        <position position="1"/>
    </location>
</feature>
<evidence type="ECO:0000256" key="1">
    <source>
        <dbReference type="ARBA" id="ARBA00022729"/>
    </source>
</evidence>
<reference evidence="6" key="1">
    <citation type="submission" date="2021-07" db="EMBL/GenBank/DDBJ databases">
        <authorList>
            <person name="Catto M.A."/>
            <person name="Jacobson A."/>
            <person name="Kennedy G."/>
            <person name="Labadie P."/>
            <person name="Hunt B.G."/>
            <person name="Srinivasan R."/>
        </authorList>
    </citation>
    <scope>NUCLEOTIDE SEQUENCE</scope>
    <source>
        <strain evidence="6">PL_HMW_Pooled</strain>
        <tissue evidence="6">Head</tissue>
    </source>
</reference>
<feature type="compositionally biased region" description="Low complexity" evidence="4">
    <location>
        <begin position="82"/>
        <end position="91"/>
    </location>
</feature>
<dbReference type="GO" id="GO:0021556">
    <property type="term" value="P:central nervous system formation"/>
    <property type="evidence" value="ECO:0007669"/>
    <property type="project" value="TreeGrafter"/>
</dbReference>
<dbReference type="GO" id="GO:0045087">
    <property type="term" value="P:innate immune response"/>
    <property type="evidence" value="ECO:0007669"/>
    <property type="project" value="TreeGrafter"/>
</dbReference>
<keyword evidence="1" id="KW-0732">Signal</keyword>
<evidence type="ECO:0000256" key="3">
    <source>
        <dbReference type="ARBA" id="ARBA00023180"/>
    </source>
</evidence>
<dbReference type="PANTHER" id="PTHR23199">
    <property type="entry name" value="NEUROTROPHIN 1-RELATED"/>
    <property type="match status" value="1"/>
</dbReference>
<evidence type="ECO:0000259" key="5">
    <source>
        <dbReference type="Pfam" id="PF16077"/>
    </source>
</evidence>
<feature type="region of interest" description="Disordered" evidence="4">
    <location>
        <begin position="62"/>
        <end position="103"/>
    </location>
</feature>
<dbReference type="EMBL" id="JAHWGI010000383">
    <property type="protein sequence ID" value="KAK3914595.1"/>
    <property type="molecule type" value="Genomic_DNA"/>
</dbReference>
<dbReference type="SUPFAM" id="SSF57501">
    <property type="entry name" value="Cystine-knot cytokines"/>
    <property type="match status" value="1"/>
</dbReference>
<dbReference type="Gene3D" id="2.10.90.10">
    <property type="entry name" value="Cystine-knot cytokines"/>
    <property type="match status" value="1"/>
</dbReference>
<evidence type="ECO:0000313" key="7">
    <source>
        <dbReference type="Proteomes" id="UP001219518"/>
    </source>
</evidence>
<comment type="caution">
    <text evidence="6">The sequence shown here is derived from an EMBL/GenBank/DDBJ whole genome shotgun (WGS) entry which is preliminary data.</text>
</comment>
<evidence type="ECO:0000256" key="2">
    <source>
        <dbReference type="ARBA" id="ARBA00023157"/>
    </source>
</evidence>
<dbReference type="Proteomes" id="UP001219518">
    <property type="component" value="Unassembled WGS sequence"/>
</dbReference>
<keyword evidence="3" id="KW-0325">Glycoprotein</keyword>
<dbReference type="GO" id="GO:0008083">
    <property type="term" value="F:growth factor activity"/>
    <property type="evidence" value="ECO:0007669"/>
    <property type="project" value="TreeGrafter"/>
</dbReference>
<proteinExistence type="predicted"/>
<evidence type="ECO:0000313" key="6">
    <source>
        <dbReference type="EMBL" id="KAK3914595.1"/>
    </source>
</evidence>
<sequence length="385" mass="41402">PQAGTRAQHRATPQCTAVSDPGLVRGAAPCVRTGVALRGGALRGRARPDAVIRVLPVDTVGQARPSSAPQCRPDVRPRRAAPRLAAAAMQPRRTDAPPGPGPGHAGRLAAVAVLVLATALGARAQRPPPPPPVSQVPSIVVLYSQSAASQTSQAPLTVTHGGHRQNLVVSEAARPGPAQHGAGHAGAAGPAGRTAAGAAPPQVPQGAASAAQGDVLMRGRSPTPRCAQGQPFCLYDQDYPQERVHDILNTYHDDANTLYHALHRYSPQELINRDNQTHNYRHRGHFACESEVAYLRPGWARNWKDQWVAVVNTDKFPQMVRVETCKFLNQKCEFLPPCYKSSCVQRFAATRLLCVDPANPHQRPIIEVFEMPVACSCFVENFRFL</sequence>
<keyword evidence="7" id="KW-1185">Reference proteome</keyword>
<dbReference type="PANTHER" id="PTHR23199:SF12">
    <property type="entry name" value="NEUROTROPHIN 1-RELATED"/>
    <property type="match status" value="1"/>
</dbReference>
<dbReference type="InterPro" id="IPR029034">
    <property type="entry name" value="Cystine-knot_cytokine"/>
</dbReference>
<organism evidence="6 7">
    <name type="scientific">Frankliniella fusca</name>
    <dbReference type="NCBI Taxonomy" id="407009"/>
    <lineage>
        <taxon>Eukaryota</taxon>
        <taxon>Metazoa</taxon>
        <taxon>Ecdysozoa</taxon>
        <taxon>Arthropoda</taxon>
        <taxon>Hexapoda</taxon>
        <taxon>Insecta</taxon>
        <taxon>Pterygota</taxon>
        <taxon>Neoptera</taxon>
        <taxon>Paraneoptera</taxon>
        <taxon>Thysanoptera</taxon>
        <taxon>Terebrantia</taxon>
        <taxon>Thripoidea</taxon>
        <taxon>Thripidae</taxon>
        <taxon>Frankliniella</taxon>
    </lineage>
</organism>
<gene>
    <name evidence="6" type="ORF">KUF71_005391</name>
</gene>
<reference evidence="6" key="2">
    <citation type="journal article" date="2023" name="BMC Genomics">
        <title>Pest status, molecular evolution, and epigenetic factors derived from the genome assembly of Frankliniella fusca, a thysanopteran phytovirus vector.</title>
        <authorList>
            <person name="Catto M.A."/>
            <person name="Labadie P.E."/>
            <person name="Jacobson A.L."/>
            <person name="Kennedy G.G."/>
            <person name="Srinivasan R."/>
            <person name="Hunt B.G."/>
        </authorList>
    </citation>
    <scope>NUCLEOTIDE SEQUENCE</scope>
    <source>
        <strain evidence="6">PL_HMW_Pooled</strain>
    </source>
</reference>
<dbReference type="InterPro" id="IPR032104">
    <property type="entry name" value="Spaetzle"/>
</dbReference>
<accession>A0AAE1H6E5</accession>
<name>A0AAE1H6E5_9NEOP</name>
<dbReference type="InterPro" id="IPR052444">
    <property type="entry name" value="Spz/Toll_ligand-like"/>
</dbReference>
<evidence type="ECO:0000256" key="4">
    <source>
        <dbReference type="SAM" id="MobiDB-lite"/>
    </source>
</evidence>
<dbReference type="Pfam" id="PF16077">
    <property type="entry name" value="Spaetzle"/>
    <property type="match status" value="1"/>
</dbReference>